<dbReference type="Pfam" id="PF04542">
    <property type="entry name" value="Sigma70_r2"/>
    <property type="match status" value="1"/>
</dbReference>
<keyword evidence="9" id="KW-1185">Reference proteome</keyword>
<proteinExistence type="inferred from homology"/>
<sequence length="485" mass="54531">MNHESVLILNELDDRQLIRLFHRNKNESAFTLLVQRHGAMVLRVCRKNSATEQDAEDAFQAVFMVLASNANKVNWKGCLANWLYGVAFRVSLKAKTTMQKRPREIDFKNDVADEETWQADWSNEMERILYEEIHRLPTKLQEPILLCSLEGHTREQAAQTLGVKESTLKGRLERARELLKTRMLKREVVLPSFILTGGLISQVSEAGFSSYLTFSPSAVATNLTLETIVSKKLGAASVKLAQGELANMLLITQLRAVVAIVLFLVMGSLLVPHKSIGNDTTDKVANSKHPVDDIEKKLVGKWQIISVTDGGKIRTLDSENAFIFSENTLKLISNGKPKTNPIKINVSEKPMWLDLKLPDGQVLKGIFEVTDKEFKFCLNESPGPRPTKFESVSGSSPNDLLMIAERNAESEYGGGWSVPWGLPTFKSWEPAQSARFVPYKRLSLRRWGRRDRSSEHSDSTFSLRRIRFQDASLPCGSMTKSLPSQ</sequence>
<feature type="domain" description="RNA polymerase sigma-70 region 2" evidence="6">
    <location>
        <begin position="33"/>
        <end position="93"/>
    </location>
</feature>
<dbReference type="GO" id="GO:0016987">
    <property type="term" value="F:sigma factor activity"/>
    <property type="evidence" value="ECO:0007669"/>
    <property type="project" value="UniProtKB-KW"/>
</dbReference>
<evidence type="ECO:0000259" key="7">
    <source>
        <dbReference type="Pfam" id="PF08281"/>
    </source>
</evidence>
<dbReference type="InterPro" id="IPR013324">
    <property type="entry name" value="RNA_pol_sigma_r3/r4-like"/>
</dbReference>
<evidence type="ECO:0000313" key="9">
    <source>
        <dbReference type="Proteomes" id="UP000317178"/>
    </source>
</evidence>
<dbReference type="RefSeq" id="WP_261342455.1">
    <property type="nucleotide sequence ID" value="NZ_CP036281.1"/>
</dbReference>
<gene>
    <name evidence="8" type="primary">sigE_7</name>
    <name evidence="8" type="ORF">Pla110_42740</name>
</gene>
<dbReference type="GO" id="GO:0006352">
    <property type="term" value="P:DNA-templated transcription initiation"/>
    <property type="evidence" value="ECO:0007669"/>
    <property type="project" value="InterPro"/>
</dbReference>
<keyword evidence="4" id="KW-0238">DNA-binding</keyword>
<organism evidence="8 9">
    <name type="scientific">Polystyrenella longa</name>
    <dbReference type="NCBI Taxonomy" id="2528007"/>
    <lineage>
        <taxon>Bacteria</taxon>
        <taxon>Pseudomonadati</taxon>
        <taxon>Planctomycetota</taxon>
        <taxon>Planctomycetia</taxon>
        <taxon>Planctomycetales</taxon>
        <taxon>Planctomycetaceae</taxon>
        <taxon>Polystyrenella</taxon>
    </lineage>
</organism>
<keyword evidence="2" id="KW-0805">Transcription regulation</keyword>
<dbReference type="PANTHER" id="PTHR43133">
    <property type="entry name" value="RNA POLYMERASE ECF-TYPE SIGMA FACTO"/>
    <property type="match status" value="1"/>
</dbReference>
<evidence type="ECO:0000259" key="6">
    <source>
        <dbReference type="Pfam" id="PF04542"/>
    </source>
</evidence>
<dbReference type="GO" id="GO:0003677">
    <property type="term" value="F:DNA binding"/>
    <property type="evidence" value="ECO:0007669"/>
    <property type="project" value="UniProtKB-KW"/>
</dbReference>
<dbReference type="Pfam" id="PF08281">
    <property type="entry name" value="Sigma70_r4_2"/>
    <property type="match status" value="1"/>
</dbReference>
<dbReference type="InterPro" id="IPR036388">
    <property type="entry name" value="WH-like_DNA-bd_sf"/>
</dbReference>
<evidence type="ECO:0000256" key="5">
    <source>
        <dbReference type="ARBA" id="ARBA00023163"/>
    </source>
</evidence>
<name>A0A518CTG8_9PLAN</name>
<evidence type="ECO:0000256" key="3">
    <source>
        <dbReference type="ARBA" id="ARBA00023082"/>
    </source>
</evidence>
<reference evidence="8 9" key="1">
    <citation type="submission" date="2019-02" db="EMBL/GenBank/DDBJ databases">
        <title>Deep-cultivation of Planctomycetes and their phenomic and genomic characterization uncovers novel biology.</title>
        <authorList>
            <person name="Wiegand S."/>
            <person name="Jogler M."/>
            <person name="Boedeker C."/>
            <person name="Pinto D."/>
            <person name="Vollmers J."/>
            <person name="Rivas-Marin E."/>
            <person name="Kohn T."/>
            <person name="Peeters S.H."/>
            <person name="Heuer A."/>
            <person name="Rast P."/>
            <person name="Oberbeckmann S."/>
            <person name="Bunk B."/>
            <person name="Jeske O."/>
            <person name="Meyerdierks A."/>
            <person name="Storesund J.E."/>
            <person name="Kallscheuer N."/>
            <person name="Luecker S."/>
            <person name="Lage O.M."/>
            <person name="Pohl T."/>
            <person name="Merkel B.J."/>
            <person name="Hornburger P."/>
            <person name="Mueller R.-W."/>
            <person name="Bruemmer F."/>
            <person name="Labrenz M."/>
            <person name="Spormann A.M."/>
            <person name="Op den Camp H."/>
            <person name="Overmann J."/>
            <person name="Amann R."/>
            <person name="Jetten M.S.M."/>
            <person name="Mascher T."/>
            <person name="Medema M.H."/>
            <person name="Devos D.P."/>
            <person name="Kaster A.-K."/>
            <person name="Ovreas L."/>
            <person name="Rohde M."/>
            <person name="Galperin M.Y."/>
            <person name="Jogler C."/>
        </authorList>
    </citation>
    <scope>NUCLEOTIDE SEQUENCE [LARGE SCALE GENOMIC DNA]</scope>
    <source>
        <strain evidence="8 9">Pla110</strain>
    </source>
</reference>
<dbReference type="AlphaFoldDB" id="A0A518CTG8"/>
<dbReference type="InterPro" id="IPR013249">
    <property type="entry name" value="RNA_pol_sigma70_r4_t2"/>
</dbReference>
<evidence type="ECO:0000256" key="2">
    <source>
        <dbReference type="ARBA" id="ARBA00023015"/>
    </source>
</evidence>
<dbReference type="NCBIfam" id="TIGR02937">
    <property type="entry name" value="sigma70-ECF"/>
    <property type="match status" value="1"/>
</dbReference>
<evidence type="ECO:0000313" key="8">
    <source>
        <dbReference type="EMBL" id="QDU82516.1"/>
    </source>
</evidence>
<feature type="domain" description="RNA polymerase sigma factor 70 region 4 type 2" evidence="7">
    <location>
        <begin position="127"/>
        <end position="179"/>
    </location>
</feature>
<dbReference type="EMBL" id="CP036281">
    <property type="protein sequence ID" value="QDU82516.1"/>
    <property type="molecule type" value="Genomic_DNA"/>
</dbReference>
<comment type="similarity">
    <text evidence="1">Belongs to the sigma-70 factor family. ECF subfamily.</text>
</comment>
<evidence type="ECO:0000256" key="4">
    <source>
        <dbReference type="ARBA" id="ARBA00023125"/>
    </source>
</evidence>
<dbReference type="InterPro" id="IPR017504">
    <property type="entry name" value="CHP03067_Planctomycetes"/>
</dbReference>
<protein>
    <submittedName>
        <fullName evidence="8">ECF RNA polymerase sigma factor SigE</fullName>
    </submittedName>
</protein>
<dbReference type="SUPFAM" id="SSF88946">
    <property type="entry name" value="Sigma2 domain of RNA polymerase sigma factors"/>
    <property type="match status" value="1"/>
</dbReference>
<dbReference type="Gene3D" id="1.10.10.10">
    <property type="entry name" value="Winged helix-like DNA-binding domain superfamily/Winged helix DNA-binding domain"/>
    <property type="match status" value="1"/>
</dbReference>
<accession>A0A518CTG8</accession>
<dbReference type="InterPro" id="IPR014284">
    <property type="entry name" value="RNA_pol_sigma-70_dom"/>
</dbReference>
<dbReference type="PANTHER" id="PTHR43133:SF8">
    <property type="entry name" value="RNA POLYMERASE SIGMA FACTOR HI_1459-RELATED"/>
    <property type="match status" value="1"/>
</dbReference>
<dbReference type="Gene3D" id="1.10.1740.10">
    <property type="match status" value="1"/>
</dbReference>
<keyword evidence="3" id="KW-0731">Sigma factor</keyword>
<dbReference type="InterPro" id="IPR013325">
    <property type="entry name" value="RNA_pol_sigma_r2"/>
</dbReference>
<dbReference type="InterPro" id="IPR007627">
    <property type="entry name" value="RNA_pol_sigma70_r2"/>
</dbReference>
<dbReference type="SUPFAM" id="SSF88659">
    <property type="entry name" value="Sigma3 and sigma4 domains of RNA polymerase sigma factors"/>
    <property type="match status" value="1"/>
</dbReference>
<keyword evidence="5" id="KW-0804">Transcription</keyword>
<dbReference type="NCBIfam" id="TIGR03067">
    <property type="entry name" value="Planc_TIGR03067"/>
    <property type="match status" value="1"/>
</dbReference>
<evidence type="ECO:0000256" key="1">
    <source>
        <dbReference type="ARBA" id="ARBA00010641"/>
    </source>
</evidence>
<dbReference type="KEGG" id="plon:Pla110_42740"/>
<dbReference type="InterPro" id="IPR039425">
    <property type="entry name" value="RNA_pol_sigma-70-like"/>
</dbReference>
<dbReference type="Proteomes" id="UP000317178">
    <property type="component" value="Chromosome"/>
</dbReference>
<dbReference type="CDD" id="cd06171">
    <property type="entry name" value="Sigma70_r4"/>
    <property type="match status" value="1"/>
</dbReference>